<evidence type="ECO:0000313" key="3">
    <source>
        <dbReference type="Proteomes" id="UP000831290"/>
    </source>
</evidence>
<protein>
    <submittedName>
        <fullName evidence="2">GreA/GreB family elongation factor</fullName>
    </submittedName>
</protein>
<feature type="region of interest" description="Disordered" evidence="1">
    <location>
        <begin position="34"/>
        <end position="54"/>
    </location>
</feature>
<dbReference type="Proteomes" id="UP000831290">
    <property type="component" value="Chromosome"/>
</dbReference>
<evidence type="ECO:0000313" key="2">
    <source>
        <dbReference type="EMBL" id="UOB17625.1"/>
    </source>
</evidence>
<dbReference type="GO" id="GO:0003746">
    <property type="term" value="F:translation elongation factor activity"/>
    <property type="evidence" value="ECO:0007669"/>
    <property type="project" value="UniProtKB-KW"/>
</dbReference>
<keyword evidence="2" id="KW-0251">Elongation factor</keyword>
<organism evidence="2 3">
    <name type="scientific">Abyssalbus ytuae</name>
    <dbReference type="NCBI Taxonomy" id="2926907"/>
    <lineage>
        <taxon>Bacteria</taxon>
        <taxon>Pseudomonadati</taxon>
        <taxon>Bacteroidota</taxon>
        <taxon>Flavobacteriia</taxon>
        <taxon>Flavobacteriales</taxon>
        <taxon>Flavobacteriaceae</taxon>
        <taxon>Abyssalbus</taxon>
    </lineage>
</organism>
<dbReference type="AlphaFoldDB" id="A0A9E6ZNK2"/>
<dbReference type="RefSeq" id="WP_255843218.1">
    <property type="nucleotide sequence ID" value="NZ_CP094358.1"/>
</dbReference>
<accession>A0A9E6ZNK2</accession>
<keyword evidence="2" id="KW-0648">Protein biosynthesis</keyword>
<dbReference type="KEGG" id="fbm:MQE35_18030"/>
<sequence length="148" mass="16652">MIKEKLYHKCLAILNSRIEKYKAELELIKESMENDEKNADDDEGNGSGNISGDSYAKTLQYLDEVTKMKDSLKKVNIFQDNEVVKHGSLVECSNGLFFISIPLGKIEMDGQNYFAISTEAPVGKLLQGKKEGESVSFNNNIFKINKIH</sequence>
<dbReference type="EMBL" id="CP094358">
    <property type="protein sequence ID" value="UOB17625.1"/>
    <property type="molecule type" value="Genomic_DNA"/>
</dbReference>
<keyword evidence="3" id="KW-1185">Reference proteome</keyword>
<evidence type="ECO:0000256" key="1">
    <source>
        <dbReference type="SAM" id="MobiDB-lite"/>
    </source>
</evidence>
<gene>
    <name evidence="2" type="ORF">MQE35_18030</name>
</gene>
<proteinExistence type="predicted"/>
<name>A0A9E6ZNK2_9FLAO</name>
<reference evidence="2" key="1">
    <citation type="submission" date="2022-03" db="EMBL/GenBank/DDBJ databases">
        <title>Description of Abyssus ytuae gen. nov., sp. nov., a novel member of the family Flavobacteriaceae isolated from the sediment of Mariana Trench.</title>
        <authorList>
            <person name="Zhang J."/>
            <person name="Xu X."/>
        </authorList>
    </citation>
    <scope>NUCLEOTIDE SEQUENCE</scope>
    <source>
        <strain evidence="2">MT3330</strain>
    </source>
</reference>